<feature type="compositionally biased region" description="Polar residues" evidence="1">
    <location>
        <begin position="3251"/>
        <end position="3271"/>
    </location>
</feature>
<feature type="compositionally biased region" description="Basic and acidic residues" evidence="1">
    <location>
        <begin position="3421"/>
        <end position="3431"/>
    </location>
</feature>
<feature type="transmembrane region" description="Helical" evidence="2">
    <location>
        <begin position="2611"/>
        <end position="2636"/>
    </location>
</feature>
<keyword evidence="2" id="KW-0812">Transmembrane</keyword>
<dbReference type="OrthoDB" id="8873753at2759"/>
<dbReference type="Pfam" id="PF03564">
    <property type="entry name" value="DUF1759"/>
    <property type="match status" value="1"/>
</dbReference>
<feature type="region of interest" description="Disordered" evidence="1">
    <location>
        <begin position="3129"/>
        <end position="3152"/>
    </location>
</feature>
<feature type="transmembrane region" description="Helical" evidence="2">
    <location>
        <begin position="2707"/>
        <end position="2728"/>
    </location>
</feature>
<feature type="region of interest" description="Disordered" evidence="1">
    <location>
        <begin position="182"/>
        <end position="206"/>
    </location>
</feature>
<gene>
    <name evidence="4" type="ORF">MENT_LOCUS54340</name>
</gene>
<reference evidence="4 5" key="1">
    <citation type="submission" date="2020-08" db="EMBL/GenBank/DDBJ databases">
        <authorList>
            <person name="Koutsovoulos G."/>
            <person name="Danchin GJ E."/>
        </authorList>
    </citation>
    <scope>NUCLEOTIDE SEQUENCE [LARGE SCALE GENOMIC DNA]</scope>
</reference>
<feature type="compositionally biased region" description="Basic and acidic residues" evidence="1">
    <location>
        <begin position="3272"/>
        <end position="3281"/>
    </location>
</feature>
<feature type="domain" description="Integrase catalytic" evidence="3">
    <location>
        <begin position="1560"/>
        <end position="1743"/>
    </location>
</feature>
<dbReference type="Gene3D" id="2.60.98.50">
    <property type="match status" value="1"/>
</dbReference>
<dbReference type="GO" id="GO:0042575">
    <property type="term" value="C:DNA polymerase complex"/>
    <property type="evidence" value="ECO:0007669"/>
    <property type="project" value="UniProtKB-ARBA"/>
</dbReference>
<dbReference type="Gene3D" id="3.30.420.10">
    <property type="entry name" value="Ribonuclease H-like superfamily/Ribonuclease H"/>
    <property type="match status" value="1"/>
</dbReference>
<organism evidence="4 5">
    <name type="scientific">Meloidogyne enterolobii</name>
    <name type="common">Root-knot nematode worm</name>
    <name type="synonym">Meloidogyne mayaguensis</name>
    <dbReference type="NCBI Taxonomy" id="390850"/>
    <lineage>
        <taxon>Eukaryota</taxon>
        <taxon>Metazoa</taxon>
        <taxon>Ecdysozoa</taxon>
        <taxon>Nematoda</taxon>
        <taxon>Chromadorea</taxon>
        <taxon>Rhabditida</taxon>
        <taxon>Tylenchina</taxon>
        <taxon>Tylenchomorpha</taxon>
        <taxon>Tylenchoidea</taxon>
        <taxon>Meloidogynidae</taxon>
        <taxon>Meloidogyninae</taxon>
        <taxon>Meloidogyne</taxon>
    </lineage>
</organism>
<feature type="compositionally biased region" description="Polar residues" evidence="1">
    <location>
        <begin position="540"/>
        <end position="581"/>
    </location>
</feature>
<dbReference type="InterPro" id="IPR012337">
    <property type="entry name" value="RNaseH-like_sf"/>
</dbReference>
<evidence type="ECO:0000256" key="1">
    <source>
        <dbReference type="SAM" id="MobiDB-lite"/>
    </source>
</evidence>
<feature type="compositionally biased region" description="Basic and acidic residues" evidence="1">
    <location>
        <begin position="407"/>
        <end position="419"/>
    </location>
</feature>
<keyword evidence="2" id="KW-0472">Membrane</keyword>
<sequence>MSAVIRLQLATVLSTLKVKGRAVLTALNATDTTVDEDDRLEADAVQLREAAGRAQALVDKWSDFIARLMPTEQQDEMDILQAFPPPRGEVREDDEPTALAQIERSYELVDLVNVCLQQRRVGNRGSVSSRRTEKSVTVGKEQNDNARRQAHHTQDNGQQNYSPEHPDGFLRRQTQARINEQQATGNGTSAHHTNSASQAGFSPYQQQGTYNGAPIYSTFRPFRLEPMKFAGDPKEWTAFWLAFDRAVNSQPLPPFEKHLCLLQSLVPGSAARRAIDGYPPSDENYPMVVSILRRQFGDGKALREGLIAELLQLQVANNSLFSMRNLREHVERICLQLESPEGSNATQDEIVCGIIRSKLPREALEILIGWEQDDEEWTLAHLRAGLGRIVQRKERLERTITTLRPAVPERRPREDDQRQRSQPQDRQPQHRPAQVSRSFIAVQPASNRYERLPRPPSMAIDKGCSLCSTGSEHLPSQCTTWNTPQKRQSRLLEQHRCLNCLRNDHTLNQCQSMKRCRICKNRHHFIVCMKQGHMGLEAPQNGSQPTTTSNAGRPTGANSQPLGQSTREVSTLKQAPTTHTGMATDPPAIAKATELKAQPTSRPRALLMVTEVVVRPMGARNRQATAVVFLDPGSQTSFISGSLVRQLDLKKEQSEKMRVHVLGGEKKEPLCFDSARYKLQLKRLDGQWEKIELNYIEEIAAQMETPKYIGDICSDSYVLRMDIGKPDILIGTREFWKYFIGCKMTNHGFTVIRTVLGPVLGGEVNLPALTGTSSSLMAVNPYNQEQMPSATTIEEFWSLETIGIKDDPAQDDDQLAEKMVDKSIRQLEDGRYCVKWPWRDPCPELPSNFAMAYRRLVATLNRLRNEPSQLKKYNEVIDEQRQQGIIEQTSCSPGSREHYLPHHAVITPKKLRVVYDASAHPKGQACLNDCLYRGPVLLPDLAGVLLRFRNCSIPVLADVEKAFLMIELEPEDREVCKFLWAKDPMQSPTGENLSVYRFCRVAFGVVSSPFMLAAVIRAHLAKFGLEQDAVLFRNVYVDNLLIECESEEEARTKAIAAKELFKQAKMNLREYISSSADVMSALPEEDRLEQTQAKVLGISWDVQSDEISFELPTIKNDSPVTRRTVLSVLAGIFDPLGLIGPCTLEAKKFFQKLWDESHGWDTELSIGESEHWKRICADWNGAIIRQERFVLGKNNDIQIHVFTDASETSYAAAVYLKTASKAKLVFAKVRLKPRKARETMTIPRMELMGVLLGVRATAFVNAQIHRPITATHLWCDSQIVLAWIKSKETQPVFVENRLREIRKQENMTFHYVNTSFNPADVATRGTTAAQLAESKLWWNGPTWINAPSDQWPSEMEFNLPVESEMAQNENLDEQFVGVVNELQAESIFEAKRFSSWLTLLGTVIWVLRFIKLRCVQFPTCISTNGIFTAKDYRIARSLLIRLAQREHKLEMKSIHTMIDSEGIIRIKTRIDKNAEACAPSNPIWLPRHAGITSLIIRDVHQRLKHAGVDWTLTELLREFFLPQARRTTKHVLSQCTRCRLMNKPKYALPTMPQLPADRVQRRRPFDSVGLDYLGPTLARQAGVVVKVWIVIITCLSVRAVYLEPTYDLSAPSFINVLRRFISRRGKPRRILSDNAPTFVQTGKALKTLAMTEDPAEFSARSGIDWHFIPQLSPWAGGIYERLVALVKHSIQRTLGRRILPCDDLSAFLTEAEASINSRPITTVSDAEGAPIPLRPMDFLLPGADMHLATTQMEDDEDKRLPSHEKLANLWRVTQEAVEYYWTRWTKEYLLVLRERAGWTHRGPRCQDKSIPMVGDVVLIEEDLRPRNLWCLGRITELNGREPNIRSAKVLMANGKTLTRPINRLCPLEASNNVEIAMTPTPDTVKEPSTQRTKKLKEKHSNLPKPPCHKMITRAQARMGTLALTCFIAFAYPLVEANITSHVLCTTKGVIVTSPSNIQKTEICCMGSCWVRAATNRFVFELPIETLVNDYVCTGHFWYNSENSTEIEQRCPAVDECLLIECTFCWDLITNPTCRPQTAMIIIGLSIALVLSLLGFIWTLFRRMTKGAKLVCQLLAWITAGPALAFNWFNNRGQPGAGRSQSTANLRTGIRTVKRKVTSVQTGFRRFRDQRMRRFDWLLAIIALALILTDTCTGSETVSIVTKSESCLRSAHGLVCTIRSATTLTLLPAGQTSNLLLKDEHGLALGVLSTTFHATRMECLQKSEAWLRSYEMKVSSIKRCPTAGSCRGNYCSEVTTDSLIPELKEVNNFPGKSFCVDSSSFWQNQCGLPASACLYYRWYARTTSRPPFEVVSCPAWDVTFPVDLRLELTGGKSWNTELVLRPGMTSNWGNISITPLSVSLPPMPTLSNRFITNGRATALIQHIPTHLHCADEDAARQFNCTLDIDTCKDCKPNHEEGSVSCHCQDVDVEGILENPMARLPITVAKVYVYNEGPAIYAEHSYSPVQLHVQMKDLQLILEFRDSKCWIEPISLVGCYKCPTGAQLRYKCRTDWGTALAKVECDDGVVFATQCNTNNTEKMIVLPFDRSLIASNCMVDCPAGETSFNISAELHYIPLKRQFGHKQRLSERLETEPDEGWNWPMDFSFDPFAIIRLWASVPLLLMCVFALVVGLFALYVAIKFSPIYRAYKLAAWLFLQQGHRPDNVTKFTKAMLLLMVTSGGHAQESHAHHKVLKISNLENKPENTLSDGIVLLAYFVLVALFVLNFGLTILRECARQRERRAQQQRDLLASTVIVALVSTIWSPTPAATNHSKTSFLAAEKILSISQAGITAAATEVQIMSFLAAGRFRCVYQAGITATARGKISDTAGCKRNKLKSKVIKQPVTIKALITHNYAIDSCIEHNKSYSMDKRLNFLIIFYNSSNQYISVYGSIYQFVGLNWEDYNRQLNFNRSPIIFSSIISGDFATRLLQFFGLAKREKENVLVIDTPNLKNFHFLALNTKETFPFNLCLNKEKEKSSLLNLAIDLDSFAPATCLAIKFSFELNLRRLKERLRNLSSSPPPYCEVMEKVALYNLKISHNTLKFLQSVTMEPAPIKEKASTTVTSTPPSKTTRCSSCVSKGVPQPHGHRACDKACPYFSEWRQQQKIKSGSVQQQNQQAALEEEEAIANLIKTQQPEQEKQQQHSLENERAPVETTREMDQELKKGVMREAAKLITSAPGCDPLEELACVDADLSSSGSVDQKDLAKWAINRLRERLALTTNEVVEELEEENVSSDQQHERQEAPEEDEGLIFSESDNGQATPPSEKQSSSQQLSIERERQINDKKRLKSYRDRKRGFRDAKTKPSQLAMAAIEGNRKLNEENAALARDPKRLEAAKTAHRAAVKVLKRRGETTDSKEKRLKAIEEGPGWRYRTFSKLPDKGGLTERDPKTTQLLRKEKAAALRTADFYLKRAEEDRVGLAALLPEKKQRKESKSPSRHRKSRSSERQRRRRDSPLVERRPSPKSQKRGSSERTRHHHRHHAKQRNVATSTDDLIVVKEKKNPPPPPIKLSIVRGHSINIVSSLPNPATLLLNANETTRQTAMHLLTSTALYMAQNLPSGSSIWPKNEEKRDG</sequence>
<feature type="region of interest" description="Disordered" evidence="1">
    <location>
        <begin position="3417"/>
        <end position="3486"/>
    </location>
</feature>
<feature type="compositionally biased region" description="Low complexity" evidence="1">
    <location>
        <begin position="420"/>
        <end position="434"/>
    </location>
</feature>
<dbReference type="PANTHER" id="PTHR47331">
    <property type="entry name" value="PHD-TYPE DOMAIN-CONTAINING PROTEIN"/>
    <property type="match status" value="1"/>
</dbReference>
<evidence type="ECO:0000313" key="4">
    <source>
        <dbReference type="EMBL" id="CAD2200848.1"/>
    </source>
</evidence>
<dbReference type="InterPro" id="IPR008042">
    <property type="entry name" value="Retrotrans_Pao"/>
</dbReference>
<dbReference type="Pfam" id="PF05380">
    <property type="entry name" value="Peptidase_A17"/>
    <property type="match status" value="1"/>
</dbReference>
<dbReference type="GO" id="GO:0015074">
    <property type="term" value="P:DNA integration"/>
    <property type="evidence" value="ECO:0007669"/>
    <property type="project" value="InterPro"/>
</dbReference>
<feature type="compositionally biased region" description="Basic residues" evidence="1">
    <location>
        <begin position="3282"/>
        <end position="3293"/>
    </location>
</feature>
<dbReference type="Pfam" id="PF17921">
    <property type="entry name" value="Integrase_H2C2"/>
    <property type="match status" value="1"/>
</dbReference>
<dbReference type="InterPro" id="IPR040676">
    <property type="entry name" value="DUF5641"/>
</dbReference>
<dbReference type="Gene3D" id="3.10.10.10">
    <property type="entry name" value="HIV Type 1 Reverse Transcriptase, subunit A, domain 1"/>
    <property type="match status" value="1"/>
</dbReference>
<feature type="transmembrane region" description="Helical" evidence="2">
    <location>
        <begin position="2038"/>
        <end position="2060"/>
    </location>
</feature>
<feature type="region of interest" description="Disordered" evidence="1">
    <location>
        <begin position="402"/>
        <end position="439"/>
    </location>
</feature>
<feature type="compositionally biased region" description="Basic residues" evidence="1">
    <location>
        <begin position="3470"/>
        <end position="3480"/>
    </location>
</feature>
<feature type="region of interest" description="Disordered" evidence="1">
    <location>
        <begin position="1878"/>
        <end position="1901"/>
    </location>
</feature>
<feature type="region of interest" description="Disordered" evidence="1">
    <location>
        <begin position="3223"/>
        <end position="3303"/>
    </location>
</feature>
<dbReference type="InterPro" id="IPR005312">
    <property type="entry name" value="DUF1759"/>
</dbReference>
<dbReference type="Proteomes" id="UP000580250">
    <property type="component" value="Unassembled WGS sequence"/>
</dbReference>
<feature type="region of interest" description="Disordered" evidence="1">
    <location>
        <begin position="3368"/>
        <end position="3389"/>
    </location>
</feature>
<comment type="caution">
    <text evidence="4">The sequence shown here is derived from an EMBL/GenBank/DDBJ whole genome shotgun (WGS) entry which is preliminary data.</text>
</comment>
<feature type="region of interest" description="Disordered" evidence="1">
    <location>
        <begin position="536"/>
        <end position="587"/>
    </location>
</feature>
<dbReference type="SUPFAM" id="SSF56672">
    <property type="entry name" value="DNA/RNA polymerases"/>
    <property type="match status" value="1"/>
</dbReference>
<accession>A0A6V7XNN9</accession>
<dbReference type="Gene3D" id="2.60.40.3770">
    <property type="match status" value="1"/>
</dbReference>
<name>A0A6V7XNN9_MELEN</name>
<dbReference type="InterPro" id="IPR036397">
    <property type="entry name" value="RNaseH_sf"/>
</dbReference>
<evidence type="ECO:0000259" key="3">
    <source>
        <dbReference type="PROSITE" id="PS50994"/>
    </source>
</evidence>
<dbReference type="SUPFAM" id="SSF53098">
    <property type="entry name" value="Ribonuclease H-like"/>
    <property type="match status" value="1"/>
</dbReference>
<feature type="transmembrane region" description="Helical" evidence="2">
    <location>
        <begin position="2134"/>
        <end position="2150"/>
    </location>
</feature>
<proteinExistence type="predicted"/>
<dbReference type="InterPro" id="IPR009878">
    <property type="entry name" value="Phlebovirus_G2_fusion"/>
</dbReference>
<feature type="compositionally biased region" description="Basic and acidic residues" evidence="1">
    <location>
        <begin position="3439"/>
        <end position="3457"/>
    </location>
</feature>
<evidence type="ECO:0000313" key="5">
    <source>
        <dbReference type="Proteomes" id="UP000580250"/>
    </source>
</evidence>
<dbReference type="EMBL" id="CAJEWN010001911">
    <property type="protein sequence ID" value="CAD2200848.1"/>
    <property type="molecule type" value="Genomic_DNA"/>
</dbReference>
<dbReference type="PANTHER" id="PTHR47331:SF1">
    <property type="entry name" value="GAG-LIKE PROTEIN"/>
    <property type="match status" value="1"/>
</dbReference>
<protein>
    <recommendedName>
        <fullName evidence="3">Integrase catalytic domain-containing protein</fullName>
    </recommendedName>
</protein>
<feature type="compositionally biased region" description="Basic and acidic residues" evidence="1">
    <location>
        <begin position="3133"/>
        <end position="3152"/>
    </location>
</feature>
<keyword evidence="2" id="KW-1133">Transmembrane helix</keyword>
<dbReference type="PROSITE" id="PS50994">
    <property type="entry name" value="INTEGRASE"/>
    <property type="match status" value="1"/>
</dbReference>
<dbReference type="InterPro" id="IPR043502">
    <property type="entry name" value="DNA/RNA_pol_sf"/>
</dbReference>
<dbReference type="GO" id="GO:0003676">
    <property type="term" value="F:nucleic acid binding"/>
    <property type="evidence" value="ECO:0007669"/>
    <property type="project" value="InterPro"/>
</dbReference>
<dbReference type="Pfam" id="PF07245">
    <property type="entry name" value="Phlebovirus_G2"/>
    <property type="match status" value="1"/>
</dbReference>
<dbReference type="InterPro" id="IPR001584">
    <property type="entry name" value="Integrase_cat-core"/>
</dbReference>
<feature type="compositionally biased region" description="Basic and acidic residues" evidence="1">
    <location>
        <begin position="3374"/>
        <end position="3389"/>
    </location>
</feature>
<dbReference type="InterPro" id="IPR043128">
    <property type="entry name" value="Rev_trsase/Diguanyl_cyclase"/>
</dbReference>
<feature type="region of interest" description="Disordered" evidence="1">
    <location>
        <begin position="122"/>
        <end position="168"/>
    </location>
</feature>
<dbReference type="Pfam" id="PF18701">
    <property type="entry name" value="DUF5641"/>
    <property type="match status" value="1"/>
</dbReference>
<dbReference type="Gene3D" id="3.30.70.270">
    <property type="match status" value="1"/>
</dbReference>
<dbReference type="InterPro" id="IPR041588">
    <property type="entry name" value="Integrase_H2C2"/>
</dbReference>
<evidence type="ECO:0000256" key="2">
    <source>
        <dbReference type="SAM" id="Phobius"/>
    </source>
</evidence>